<evidence type="ECO:0000313" key="1">
    <source>
        <dbReference type="EMBL" id="CBY16018.1"/>
    </source>
</evidence>
<proteinExistence type="predicted"/>
<dbReference type="Proteomes" id="UP000001307">
    <property type="component" value="Unassembled WGS sequence"/>
</dbReference>
<reference evidence="1" key="1">
    <citation type="journal article" date="2010" name="Science">
        <title>Plasticity of animal genome architecture unmasked by rapid evolution of a pelagic tunicate.</title>
        <authorList>
            <person name="Denoeud F."/>
            <person name="Henriet S."/>
            <person name="Mungpakdee S."/>
            <person name="Aury J.M."/>
            <person name="Da Silva C."/>
            <person name="Brinkmann H."/>
            <person name="Mikhaleva J."/>
            <person name="Olsen L.C."/>
            <person name="Jubin C."/>
            <person name="Canestro C."/>
            <person name="Bouquet J.M."/>
            <person name="Danks G."/>
            <person name="Poulain J."/>
            <person name="Campsteijn C."/>
            <person name="Adamski M."/>
            <person name="Cross I."/>
            <person name="Yadetie F."/>
            <person name="Muffato M."/>
            <person name="Louis A."/>
            <person name="Butcher S."/>
            <person name="Tsagkogeorga G."/>
            <person name="Konrad A."/>
            <person name="Singh S."/>
            <person name="Jensen M.F."/>
            <person name="Cong E.H."/>
            <person name="Eikeseth-Otteraa H."/>
            <person name="Noel B."/>
            <person name="Anthouard V."/>
            <person name="Porcel B.M."/>
            <person name="Kachouri-Lafond R."/>
            <person name="Nishino A."/>
            <person name="Ugolini M."/>
            <person name="Chourrout P."/>
            <person name="Nishida H."/>
            <person name="Aasland R."/>
            <person name="Huzurbazar S."/>
            <person name="Westhof E."/>
            <person name="Delsuc F."/>
            <person name="Lehrach H."/>
            <person name="Reinhardt R."/>
            <person name="Weissenbach J."/>
            <person name="Roy S.W."/>
            <person name="Artiguenave F."/>
            <person name="Postlethwait J.H."/>
            <person name="Manak J.R."/>
            <person name="Thompson E.M."/>
            <person name="Jaillon O."/>
            <person name="Du Pasquier L."/>
            <person name="Boudinot P."/>
            <person name="Liberles D.A."/>
            <person name="Volff J.N."/>
            <person name="Philippe H."/>
            <person name="Lenhard B."/>
            <person name="Roest Crollius H."/>
            <person name="Wincker P."/>
            <person name="Chourrout D."/>
        </authorList>
    </citation>
    <scope>NUCLEOTIDE SEQUENCE [LARGE SCALE GENOMIC DNA]</scope>
</reference>
<keyword evidence="2" id="KW-1185">Reference proteome</keyword>
<dbReference type="EMBL" id="FN653810">
    <property type="protein sequence ID" value="CBY16018.1"/>
    <property type="molecule type" value="Genomic_DNA"/>
</dbReference>
<protein>
    <submittedName>
        <fullName evidence="1">Uncharacterized protein</fullName>
    </submittedName>
</protein>
<name>E4Y2C4_OIKDI</name>
<dbReference type="AlphaFoldDB" id="E4Y2C4"/>
<evidence type="ECO:0000313" key="2">
    <source>
        <dbReference type="Proteomes" id="UP000001307"/>
    </source>
</evidence>
<feature type="non-terminal residue" evidence="1">
    <location>
        <position position="1"/>
    </location>
</feature>
<organism evidence="1">
    <name type="scientific">Oikopleura dioica</name>
    <name type="common">Tunicate</name>
    <dbReference type="NCBI Taxonomy" id="34765"/>
    <lineage>
        <taxon>Eukaryota</taxon>
        <taxon>Metazoa</taxon>
        <taxon>Chordata</taxon>
        <taxon>Tunicata</taxon>
        <taxon>Appendicularia</taxon>
        <taxon>Copelata</taxon>
        <taxon>Oikopleuridae</taxon>
        <taxon>Oikopleura</taxon>
    </lineage>
</organism>
<accession>E4Y2C4</accession>
<sequence length="117" mass="13958">FLDEPIHYFNKCLSIRFQYNFNKISEKLWLVKSWKQRQVGKRPENCGDLAPRKTYCQNNKLGSSQFWLRKRPNYRRSSTMKVNSQKIFSCRKPSYTTANIFKMLNAEFCVLFSSLLA</sequence>
<gene>
    <name evidence="1" type="ORF">GSOID_T00016317001</name>
</gene>
<dbReference type="InParanoid" id="E4Y2C4"/>